<comment type="function">
    <text evidence="6">Participates in both the initiation and recycling phases of transcription. In the presence of the delta subunit, RNAP displays an increased specificity of transcription, a decreased affinity for nucleic acids, and an increased efficiency of RNA synthesis because of enhanced recycling.</text>
</comment>
<keyword evidence="5 6" id="KW-0804">Transcription</keyword>
<feature type="compositionally biased region" description="Acidic residues" evidence="7">
    <location>
        <begin position="129"/>
        <end position="197"/>
    </location>
</feature>
<name>R7ZIX2_LYSSH</name>
<dbReference type="InterPro" id="IPR007759">
    <property type="entry name" value="Asxl_HARE-HTH"/>
</dbReference>
<evidence type="ECO:0000256" key="1">
    <source>
        <dbReference type="ARBA" id="ARBA00009828"/>
    </source>
</evidence>
<dbReference type="InterPro" id="IPR029757">
    <property type="entry name" value="RpoE"/>
</dbReference>
<comment type="similarity">
    <text evidence="1 6">Belongs to the RpoE family.</text>
</comment>
<reference evidence="9" key="1">
    <citation type="submission" date="2013-04" db="EMBL/GenBank/DDBJ databases">
        <title>Draft genome of the heavy metal tolerant bacterium Lysinibacillus sphaericus strain OT4b.31.</title>
        <authorList>
            <person name="Pena-Montenegro T.D."/>
            <person name="Dussan J."/>
        </authorList>
    </citation>
    <scope>NUCLEOTIDE SEQUENCE [LARGE SCALE GENOMIC DNA]</scope>
    <source>
        <strain evidence="9">OT4b.31</strain>
    </source>
</reference>
<keyword evidence="4 6" id="KW-0548">Nucleotidyltransferase</keyword>
<evidence type="ECO:0000256" key="3">
    <source>
        <dbReference type="ARBA" id="ARBA00022679"/>
    </source>
</evidence>
<proteinExistence type="inferred from homology"/>
<dbReference type="GO" id="GO:0006355">
    <property type="term" value="P:regulation of DNA-templated transcription"/>
    <property type="evidence" value="ECO:0007669"/>
    <property type="project" value="UniProtKB-UniRule"/>
</dbReference>
<dbReference type="Proteomes" id="UP000013911">
    <property type="component" value="Unassembled WGS sequence"/>
</dbReference>
<dbReference type="InterPro" id="IPR038087">
    <property type="entry name" value="RNAP_delta_N_dom_sf"/>
</dbReference>
<evidence type="ECO:0000256" key="2">
    <source>
        <dbReference type="ARBA" id="ARBA00022478"/>
    </source>
</evidence>
<dbReference type="PATRIC" id="fig|1285586.5.peg.1008"/>
<dbReference type="Gene3D" id="1.10.10.1250">
    <property type="entry name" value="RNA polymerase, subunit delta, N-terminal domain"/>
    <property type="match status" value="1"/>
</dbReference>
<dbReference type="eggNOG" id="COG3343">
    <property type="taxonomic scope" value="Bacteria"/>
</dbReference>
<dbReference type="AlphaFoldDB" id="R7ZIX2"/>
<comment type="subunit">
    <text evidence="6">RNAP is composed of a core of 2 alpha, a beta and a beta' subunits. The core is associated with a delta subunit and one of several sigma factors.</text>
</comment>
<dbReference type="Pfam" id="PF05066">
    <property type="entry name" value="HARE-HTH"/>
    <property type="match status" value="1"/>
</dbReference>
<feature type="region of interest" description="Disordered" evidence="7">
    <location>
        <begin position="115"/>
        <end position="197"/>
    </location>
</feature>
<dbReference type="NCBIfam" id="TIGR04567">
    <property type="entry name" value="RNAP_delt_lowGC"/>
    <property type="match status" value="1"/>
</dbReference>
<comment type="caution">
    <text evidence="9">The sequence shown here is derived from an EMBL/GenBank/DDBJ whole genome shotgun (WGS) entry which is preliminary data.</text>
</comment>
<keyword evidence="3 6" id="KW-0808">Transferase</keyword>
<dbReference type="GO" id="GO:0003899">
    <property type="term" value="F:DNA-directed RNA polymerase activity"/>
    <property type="evidence" value="ECO:0007669"/>
    <property type="project" value="UniProtKB-UniRule"/>
</dbReference>
<evidence type="ECO:0000256" key="4">
    <source>
        <dbReference type="ARBA" id="ARBA00022695"/>
    </source>
</evidence>
<dbReference type="HOGENOM" id="CLU_116648_1_0_9"/>
<sequence>MKIEHHLIFNTSVCDEGKDVRELNFREMTKEQLAEESLINLTYAILTEKRASVSFNDLLTIIKELTGFSDADIKSRLLQFYTDMNVDGRFLYNQESGWGLREWFKVEQIEEETAPSVKTHKKKSKATLDEDDDIEEDLDEEDIDFDEDYEEFVEEEIDEEKEEIEFEDEEEIEEIDEEIDEDFIDEDEVDEEEEEEA</sequence>
<evidence type="ECO:0000256" key="7">
    <source>
        <dbReference type="SAM" id="MobiDB-lite"/>
    </source>
</evidence>
<keyword evidence="2 6" id="KW-0240">DNA-directed RNA polymerase</keyword>
<gene>
    <name evidence="6" type="primary">rpoE</name>
    <name evidence="9" type="ORF">H131_04979</name>
</gene>
<evidence type="ECO:0000256" key="5">
    <source>
        <dbReference type="ARBA" id="ARBA00023163"/>
    </source>
</evidence>
<evidence type="ECO:0000313" key="9">
    <source>
        <dbReference type="EMBL" id="EON73989.1"/>
    </source>
</evidence>
<dbReference type="HAMAP" id="MF_00357">
    <property type="entry name" value="RNApol_bact_RpoE"/>
    <property type="match status" value="1"/>
</dbReference>
<dbReference type="EMBL" id="AQPX01000008">
    <property type="protein sequence ID" value="EON73989.1"/>
    <property type="molecule type" value="Genomic_DNA"/>
</dbReference>
<organism evidence="9">
    <name type="scientific">Lysinibacillus sphaericus OT4b.31</name>
    <dbReference type="NCBI Taxonomy" id="1285586"/>
    <lineage>
        <taxon>Bacteria</taxon>
        <taxon>Bacillati</taxon>
        <taxon>Bacillota</taxon>
        <taxon>Bacilli</taxon>
        <taxon>Bacillales</taxon>
        <taxon>Bacillaceae</taxon>
        <taxon>Lysinibacillus</taxon>
    </lineage>
</organism>
<dbReference type="GO" id="GO:0000428">
    <property type="term" value="C:DNA-directed RNA polymerase complex"/>
    <property type="evidence" value="ECO:0007669"/>
    <property type="project" value="UniProtKB-KW"/>
</dbReference>
<evidence type="ECO:0000259" key="8">
    <source>
        <dbReference type="PROSITE" id="PS51913"/>
    </source>
</evidence>
<protein>
    <recommendedName>
        <fullName evidence="6">Probable DNA-directed RNA polymerase subunit delta</fullName>
    </recommendedName>
    <alternativeName>
        <fullName evidence="6">RNAP delta factor</fullName>
    </alternativeName>
</protein>
<feature type="domain" description="HTH HARE-type" evidence="8">
    <location>
        <begin position="36"/>
        <end position="103"/>
    </location>
</feature>
<evidence type="ECO:0000256" key="6">
    <source>
        <dbReference type="HAMAP-Rule" id="MF_00357"/>
    </source>
</evidence>
<dbReference type="PROSITE" id="PS51913">
    <property type="entry name" value="HTH_HARE"/>
    <property type="match status" value="1"/>
</dbReference>
<accession>R7ZIX2</accession>
<dbReference type="GO" id="GO:0006351">
    <property type="term" value="P:DNA-templated transcription"/>
    <property type="evidence" value="ECO:0007669"/>
    <property type="project" value="InterPro"/>
</dbReference>